<comment type="subunit">
    <text evidence="3">Monomer.</text>
</comment>
<comment type="similarity">
    <text evidence="2">Belongs to the NPC2 family.</text>
</comment>
<dbReference type="PANTHER" id="PTHR11306">
    <property type="entry name" value="NIEMANN PICK TYPE C2 PROTEIN NPC2-RELATED"/>
    <property type="match status" value="1"/>
</dbReference>
<proteinExistence type="inferred from homology"/>
<name>A0A9W9IC75_9EURO</name>
<comment type="function">
    <text evidence="1">Catalyzes the intermembrane transfer of phosphatidylglycerol and phosphatidylinositol.</text>
</comment>
<dbReference type="PANTHER" id="PTHR11306:SF0">
    <property type="entry name" value="PHOSPHATIDYLGLYCEROL_PHOSPHATIDYLINOSITOL TRANSFER PROTEIN"/>
    <property type="match status" value="1"/>
</dbReference>
<organism evidence="10 11">
    <name type="scientific">Penicillium capsulatum</name>
    <dbReference type="NCBI Taxonomy" id="69766"/>
    <lineage>
        <taxon>Eukaryota</taxon>
        <taxon>Fungi</taxon>
        <taxon>Dikarya</taxon>
        <taxon>Ascomycota</taxon>
        <taxon>Pezizomycotina</taxon>
        <taxon>Eurotiomycetes</taxon>
        <taxon>Eurotiomycetidae</taxon>
        <taxon>Eurotiales</taxon>
        <taxon>Aspergillaceae</taxon>
        <taxon>Penicillium</taxon>
    </lineage>
</organism>
<comment type="caution">
    <text evidence="10">The sequence shown here is derived from an EMBL/GenBank/DDBJ whole genome shotgun (WGS) entry which is preliminary data.</text>
</comment>
<evidence type="ECO:0000256" key="4">
    <source>
        <dbReference type="ARBA" id="ARBA00016056"/>
    </source>
</evidence>
<dbReference type="SUPFAM" id="SSF81296">
    <property type="entry name" value="E set domains"/>
    <property type="match status" value="1"/>
</dbReference>
<dbReference type="GO" id="GO:0032366">
    <property type="term" value="P:intracellular sterol transport"/>
    <property type="evidence" value="ECO:0007669"/>
    <property type="project" value="InterPro"/>
</dbReference>
<dbReference type="Proteomes" id="UP001146351">
    <property type="component" value="Unassembled WGS sequence"/>
</dbReference>
<dbReference type="AlphaFoldDB" id="A0A9W9IC75"/>
<gene>
    <name evidence="10" type="ORF">N7492_005319</name>
</gene>
<evidence type="ECO:0000256" key="8">
    <source>
        <dbReference type="SAM" id="SignalP"/>
    </source>
</evidence>
<evidence type="ECO:0000256" key="2">
    <source>
        <dbReference type="ARBA" id="ARBA00006370"/>
    </source>
</evidence>
<keyword evidence="7" id="KW-0445">Lipid transport</keyword>
<evidence type="ECO:0000259" key="9">
    <source>
        <dbReference type="SMART" id="SM00737"/>
    </source>
</evidence>
<sequence>MKFLSAVTLLLATPLVSAASFPSFFDPSQARIRVDPTQDFPVAGENPLSFCANPADHLLEIDRVDLSPNPPKPGTTLNIKASGVLKETVEKGATVNLEVKWGLITLVKQTVDLCDQIKNVDLTCPLENGDLVLEKQVDLPKQIPPGKYSVLADVYTKDQKQVTCLKTDNIQF</sequence>
<keyword evidence="5" id="KW-0813">Transport</keyword>
<evidence type="ECO:0000256" key="1">
    <source>
        <dbReference type="ARBA" id="ARBA00002053"/>
    </source>
</evidence>
<protein>
    <recommendedName>
        <fullName evidence="4">Phosphatidylglycerol/phosphatidylinositol transfer protein</fullName>
    </recommendedName>
</protein>
<dbReference type="Pfam" id="PF02221">
    <property type="entry name" value="E1_DerP2_DerF2"/>
    <property type="match status" value="1"/>
</dbReference>
<evidence type="ECO:0000256" key="7">
    <source>
        <dbReference type="ARBA" id="ARBA00023055"/>
    </source>
</evidence>
<dbReference type="InterPro" id="IPR003172">
    <property type="entry name" value="ML_dom"/>
</dbReference>
<dbReference type="InterPro" id="IPR033917">
    <property type="entry name" value="ML_PG-PI_TP"/>
</dbReference>
<dbReference type="InterPro" id="IPR039670">
    <property type="entry name" value="NPC2-like"/>
</dbReference>
<evidence type="ECO:0000256" key="3">
    <source>
        <dbReference type="ARBA" id="ARBA00011245"/>
    </source>
</evidence>
<reference evidence="10" key="2">
    <citation type="journal article" date="2023" name="IMA Fungus">
        <title>Comparative genomic study of the Penicillium genus elucidates a diverse pangenome and 15 lateral gene transfer events.</title>
        <authorList>
            <person name="Petersen C."/>
            <person name="Sorensen T."/>
            <person name="Nielsen M.R."/>
            <person name="Sondergaard T.E."/>
            <person name="Sorensen J.L."/>
            <person name="Fitzpatrick D.A."/>
            <person name="Frisvad J.C."/>
            <person name="Nielsen K.L."/>
        </authorList>
    </citation>
    <scope>NUCLEOTIDE SEQUENCE</scope>
    <source>
        <strain evidence="10">IBT 21917</strain>
    </source>
</reference>
<dbReference type="OrthoDB" id="6409159at2759"/>
<evidence type="ECO:0000313" key="10">
    <source>
        <dbReference type="EMBL" id="KAJ5172726.1"/>
    </source>
</evidence>
<keyword evidence="11" id="KW-1185">Reference proteome</keyword>
<dbReference type="SMART" id="SM00737">
    <property type="entry name" value="ML"/>
    <property type="match status" value="1"/>
</dbReference>
<evidence type="ECO:0000256" key="5">
    <source>
        <dbReference type="ARBA" id="ARBA00022448"/>
    </source>
</evidence>
<reference evidence="10" key="1">
    <citation type="submission" date="2022-11" db="EMBL/GenBank/DDBJ databases">
        <authorList>
            <person name="Petersen C."/>
        </authorList>
    </citation>
    <scope>NUCLEOTIDE SEQUENCE</scope>
    <source>
        <strain evidence="10">IBT 21917</strain>
    </source>
</reference>
<dbReference type="EMBL" id="JAPQKO010000003">
    <property type="protein sequence ID" value="KAJ5172726.1"/>
    <property type="molecule type" value="Genomic_DNA"/>
</dbReference>
<dbReference type="Gene3D" id="2.60.40.770">
    <property type="match status" value="1"/>
</dbReference>
<evidence type="ECO:0000313" key="11">
    <source>
        <dbReference type="Proteomes" id="UP001146351"/>
    </source>
</evidence>
<feature type="signal peptide" evidence="8">
    <location>
        <begin position="1"/>
        <end position="18"/>
    </location>
</feature>
<keyword evidence="6 8" id="KW-0732">Signal</keyword>
<dbReference type="FunFam" id="2.60.40.770:FF:000004">
    <property type="entry name" value="Phosphatidylglycerol/phosphatidylinositol transfer protein"/>
    <property type="match status" value="1"/>
</dbReference>
<feature type="domain" description="MD-2-related lipid-recognition" evidence="9">
    <location>
        <begin position="48"/>
        <end position="169"/>
    </location>
</feature>
<feature type="chain" id="PRO_5040879702" description="Phosphatidylglycerol/phosphatidylinositol transfer protein" evidence="8">
    <location>
        <begin position="19"/>
        <end position="172"/>
    </location>
</feature>
<dbReference type="CDD" id="cd00917">
    <property type="entry name" value="PG-PI_TP"/>
    <property type="match status" value="1"/>
</dbReference>
<evidence type="ECO:0000256" key="6">
    <source>
        <dbReference type="ARBA" id="ARBA00022729"/>
    </source>
</evidence>
<dbReference type="GO" id="GO:0032934">
    <property type="term" value="F:sterol binding"/>
    <property type="evidence" value="ECO:0007669"/>
    <property type="project" value="InterPro"/>
</dbReference>
<dbReference type="InterPro" id="IPR014756">
    <property type="entry name" value="Ig_E-set"/>
</dbReference>
<accession>A0A9W9IC75</accession>